<dbReference type="Proteomes" id="UP000315400">
    <property type="component" value="Unassembled WGS sequence"/>
</dbReference>
<dbReference type="AlphaFoldDB" id="A0A540V7S9"/>
<evidence type="ECO:0000313" key="2">
    <source>
        <dbReference type="Proteomes" id="UP000315400"/>
    </source>
</evidence>
<name>A0A540V7S9_9GAMM</name>
<gene>
    <name evidence="1" type="ORF">FKY71_19150</name>
</gene>
<proteinExistence type="predicted"/>
<evidence type="ECO:0000313" key="1">
    <source>
        <dbReference type="EMBL" id="TQE92778.1"/>
    </source>
</evidence>
<dbReference type="EMBL" id="VIFK01000568">
    <property type="protein sequence ID" value="TQE92778.1"/>
    <property type="molecule type" value="Genomic_DNA"/>
</dbReference>
<accession>A0A540V7S9</accession>
<comment type="caution">
    <text evidence="1">The sequence shown here is derived from an EMBL/GenBank/DDBJ whole genome shotgun (WGS) entry which is preliminary data.</text>
</comment>
<organism evidence="1 2">
    <name type="scientific">Spiribacter salinus</name>
    <dbReference type="NCBI Taxonomy" id="1335746"/>
    <lineage>
        <taxon>Bacteria</taxon>
        <taxon>Pseudomonadati</taxon>
        <taxon>Pseudomonadota</taxon>
        <taxon>Gammaproteobacteria</taxon>
        <taxon>Chromatiales</taxon>
        <taxon>Ectothiorhodospiraceae</taxon>
        <taxon>Spiribacter</taxon>
    </lineage>
</organism>
<protein>
    <submittedName>
        <fullName evidence="1">Uncharacterized protein</fullName>
    </submittedName>
</protein>
<reference evidence="1 2" key="1">
    <citation type="submission" date="2019-06" db="EMBL/GenBank/DDBJ databases">
        <title>Metagenome assembled Genome of Spiribacter salinus SL48-SHIP from the microbial mat of Salt Lake 48 (Novosibirsk region, Russia).</title>
        <authorList>
            <person name="Shipova A."/>
            <person name="Rozanov A.S."/>
            <person name="Bryanskaya A.V."/>
            <person name="Peltek S.E."/>
        </authorList>
    </citation>
    <scope>NUCLEOTIDE SEQUENCE [LARGE SCALE GENOMIC DNA]</scope>
    <source>
        <strain evidence="1">SL48-SHIP-2</strain>
    </source>
</reference>
<sequence>MRPELEQQFEESSRRNLAGMCRRLAEIIRPAPDPEADRRAAILDDAYATDDPDERARLIREWLDAPFSGPS</sequence>